<sequence length="1371" mass="150433">MEFNYSEESFIAAAESSNSNHGWQKVTYAKKHRKAPAKQSDSGENGSVVHSNGDVFGLLEKKSEERRRRIEAERAAAMMDEDRPIKSAIRSEGDESDDEIGGGVVENGGVVEEKKEKKKKEKKVKVTIVEAANRIDSDDLAAFLADVSVSYEAKEDIQMMRFADYFGRAFAAVSANQFPWTKMFRESTIAKIADIPVSHIPGAVYKTSVEWINQRSIEALSSFVLWSLDSILSEFASQQAGGKGSKKATQQTSSKSQVAIFSVLAMVLRRKPDVIISLLPNLQENSKYKGQDKLPLLAWMVAQACQGDLAVGLYTWSHLILPIIGGKSGSNPQTRDLVLQSVERILSVPKARTILVNGAVRKGERLMPPSALDLLFRATFPPSSARVKATERFESVYPILKEVALAGVPGSKAMKQVSQQTLTFAVKAAGDGIPELSREATDIFVWCLTRHPDSYKQWDNTYLDNLEASILILKKLTEDWRQLSANQSSLEGLGETLKSFRHKNEKALADGAQVARHSLYKDADKYCKWLIGKISQGHGCMKSLAIVIIALGVGTVVMSPTIESLDWKQISVYFNQQSFFTRACSDGGGDEIDASTSSDIRASTISPSTSGDEYVALFVRMLGLDNDPLDRDQAVVALWKYSLGGKQFIDAIMRFRGSINLIVNLLKSESTSTCEAAAGLLRTISTVNSYRDLVAESGAIEEMFGLLRRSSLASVVKEQSLYTLCNLSVDEKFRSKIVHSDLLHILIKLLEDEDIKVAEAAGGVVANLALSHSNHKIMVEAGVIPKLAKLLKTDAEGSKVIRKEAKNVLLELAKDDFYKILVMEEGLVIVPLIGTAAYKSFRPALHSWPSLPDGTEIKQSSKGPSKFGASELLLGLNVQDKSSDLEEAKMNAIVGRTQQHFLARIGAIELEDQMRSNGESSSDRRVTVLPWMDGVARLTLILTLEDESAVARAAEAIADASISEHMRVSFKEAGAVKHLIQLVDHHNGIVRMAAVHALDRLSLSKSVCQKIEAEGVLYPLINSLKNSEIPGRGTDMILNILNRILDPSREMKFKFYDGPVNGSKRADAKENIEPAQNVDEIGVSGSTKSLQNIHAEYTSDSAFFACLVEILKTSASVSQRKAASIFEFMAVDKSCMEKITSVDIASGLDAVFKQSILNGIESNFDHQQPELHALEVEEAGQAISAASRLLTRLLDSDKFCQSINSLHFTKLLREILRSSIPLHNKDWVAACLVKLSSLSGPYPGFEDPINREVTLYETVPRLIQQIRSSFSPEIQEASVIELNRIISEGVVNSSRAVAIEGGIFPLVKLIEEGTDRAAEAGLAILYNLSMDSENHSAILAAGAVPILRRIVLSQRPQWTRALHLLRTLPSS</sequence>
<organism evidence="4 5">
    <name type="scientific">Heracleum sosnowskyi</name>
    <dbReference type="NCBI Taxonomy" id="360622"/>
    <lineage>
        <taxon>Eukaryota</taxon>
        <taxon>Viridiplantae</taxon>
        <taxon>Streptophyta</taxon>
        <taxon>Embryophyta</taxon>
        <taxon>Tracheophyta</taxon>
        <taxon>Spermatophyta</taxon>
        <taxon>Magnoliopsida</taxon>
        <taxon>eudicotyledons</taxon>
        <taxon>Gunneridae</taxon>
        <taxon>Pentapetalae</taxon>
        <taxon>asterids</taxon>
        <taxon>campanulids</taxon>
        <taxon>Apiales</taxon>
        <taxon>Apiaceae</taxon>
        <taxon>Apioideae</taxon>
        <taxon>apioid superclade</taxon>
        <taxon>Tordylieae</taxon>
        <taxon>Tordyliinae</taxon>
        <taxon>Heracleum</taxon>
    </lineage>
</organism>
<protein>
    <recommendedName>
        <fullName evidence="6">ARM repeat superfamily protein</fullName>
    </recommendedName>
</protein>
<dbReference type="SUPFAM" id="SSF48371">
    <property type="entry name" value="ARM repeat"/>
    <property type="match status" value="2"/>
</dbReference>
<feature type="region of interest" description="Disordered" evidence="3">
    <location>
        <begin position="1"/>
        <end position="67"/>
    </location>
</feature>
<dbReference type="EMBL" id="JAUIZM010000006">
    <property type="protein sequence ID" value="KAK1380623.1"/>
    <property type="molecule type" value="Genomic_DNA"/>
</dbReference>
<evidence type="ECO:0000256" key="1">
    <source>
        <dbReference type="ARBA" id="ARBA00022737"/>
    </source>
</evidence>
<keyword evidence="1" id="KW-0677">Repeat</keyword>
<feature type="repeat" description="ARM" evidence="2">
    <location>
        <begin position="698"/>
        <end position="742"/>
    </location>
</feature>
<feature type="compositionally biased region" description="Low complexity" evidence="3">
    <location>
        <begin position="1"/>
        <end position="19"/>
    </location>
</feature>
<feature type="region of interest" description="Disordered" evidence="3">
    <location>
        <begin position="89"/>
        <end position="117"/>
    </location>
</feature>
<keyword evidence="5" id="KW-1185">Reference proteome</keyword>
<dbReference type="PROSITE" id="PS50176">
    <property type="entry name" value="ARM_REPEAT"/>
    <property type="match status" value="4"/>
</dbReference>
<reference evidence="4" key="1">
    <citation type="submission" date="2023-02" db="EMBL/GenBank/DDBJ databases">
        <title>Genome of toxic invasive species Heracleum sosnowskyi carries increased number of genes despite the absence of recent whole-genome duplications.</title>
        <authorList>
            <person name="Schelkunov M."/>
            <person name="Shtratnikova V."/>
            <person name="Makarenko M."/>
            <person name="Klepikova A."/>
            <person name="Omelchenko D."/>
            <person name="Novikova G."/>
            <person name="Obukhova E."/>
            <person name="Bogdanov V."/>
            <person name="Penin A."/>
            <person name="Logacheva M."/>
        </authorList>
    </citation>
    <scope>NUCLEOTIDE SEQUENCE</scope>
    <source>
        <strain evidence="4">Hsosn_3</strain>
        <tissue evidence="4">Leaf</tissue>
    </source>
</reference>
<feature type="compositionally biased region" description="Polar residues" evidence="3">
    <location>
        <begin position="39"/>
        <end position="50"/>
    </location>
</feature>
<evidence type="ECO:0000256" key="3">
    <source>
        <dbReference type="SAM" id="MobiDB-lite"/>
    </source>
</evidence>
<dbReference type="Gene3D" id="1.25.10.10">
    <property type="entry name" value="Leucine-rich Repeat Variant"/>
    <property type="match status" value="3"/>
</dbReference>
<accession>A0AAD8I9Z2</accession>
<dbReference type="PANTHER" id="PTHR47451:SF1">
    <property type="entry name" value="ARM REPEAT SUPERFAMILY PROTEIN"/>
    <property type="match status" value="1"/>
</dbReference>
<evidence type="ECO:0000256" key="2">
    <source>
        <dbReference type="PROSITE-ProRule" id="PRU00259"/>
    </source>
</evidence>
<dbReference type="Proteomes" id="UP001237642">
    <property type="component" value="Unassembled WGS sequence"/>
</dbReference>
<dbReference type="InterPro" id="IPR019308">
    <property type="entry name" value="TMEM214"/>
</dbReference>
<comment type="caution">
    <text evidence="4">The sequence shown here is derived from an EMBL/GenBank/DDBJ whole genome shotgun (WGS) entry which is preliminary data.</text>
</comment>
<dbReference type="SMART" id="SM00185">
    <property type="entry name" value="ARM"/>
    <property type="match status" value="6"/>
</dbReference>
<evidence type="ECO:0008006" key="6">
    <source>
        <dbReference type="Google" id="ProtNLM"/>
    </source>
</evidence>
<dbReference type="InterPro" id="IPR016024">
    <property type="entry name" value="ARM-type_fold"/>
</dbReference>
<feature type="repeat" description="ARM" evidence="2">
    <location>
        <begin position="657"/>
        <end position="699"/>
    </location>
</feature>
<evidence type="ECO:0000313" key="4">
    <source>
        <dbReference type="EMBL" id="KAK1380623.1"/>
    </source>
</evidence>
<feature type="repeat" description="ARM" evidence="2">
    <location>
        <begin position="741"/>
        <end position="783"/>
    </location>
</feature>
<proteinExistence type="predicted"/>
<dbReference type="Pfam" id="PF10151">
    <property type="entry name" value="TMEM214"/>
    <property type="match status" value="1"/>
</dbReference>
<name>A0AAD8I9Z2_9APIA</name>
<evidence type="ECO:0000313" key="5">
    <source>
        <dbReference type="Proteomes" id="UP001237642"/>
    </source>
</evidence>
<feature type="repeat" description="ARM" evidence="2">
    <location>
        <begin position="1301"/>
        <end position="1343"/>
    </location>
</feature>
<dbReference type="InterPro" id="IPR000225">
    <property type="entry name" value="Armadillo"/>
</dbReference>
<reference evidence="4" key="2">
    <citation type="submission" date="2023-05" db="EMBL/GenBank/DDBJ databases">
        <authorList>
            <person name="Schelkunov M.I."/>
        </authorList>
    </citation>
    <scope>NUCLEOTIDE SEQUENCE</scope>
    <source>
        <strain evidence="4">Hsosn_3</strain>
        <tissue evidence="4">Leaf</tissue>
    </source>
</reference>
<dbReference type="PANTHER" id="PTHR47451">
    <property type="entry name" value="ARM REPEAT SUPERFAMILY PROTEIN"/>
    <property type="match status" value="1"/>
</dbReference>
<gene>
    <name evidence="4" type="ORF">POM88_027367</name>
</gene>
<dbReference type="InterPro" id="IPR011989">
    <property type="entry name" value="ARM-like"/>
</dbReference>